<name>A0AAV7KPA3_PLEWA</name>
<evidence type="ECO:0000313" key="1">
    <source>
        <dbReference type="EMBL" id="KAJ1080835.1"/>
    </source>
</evidence>
<dbReference type="EMBL" id="JANPWB010000016">
    <property type="protein sequence ID" value="KAJ1080835.1"/>
    <property type="molecule type" value="Genomic_DNA"/>
</dbReference>
<reference evidence="1" key="1">
    <citation type="journal article" date="2022" name="bioRxiv">
        <title>Sequencing and chromosome-scale assembly of the giantPleurodeles waltlgenome.</title>
        <authorList>
            <person name="Brown T."/>
            <person name="Elewa A."/>
            <person name="Iarovenko S."/>
            <person name="Subramanian E."/>
            <person name="Araus A.J."/>
            <person name="Petzold A."/>
            <person name="Susuki M."/>
            <person name="Suzuki K.-i.T."/>
            <person name="Hayashi T."/>
            <person name="Toyoda A."/>
            <person name="Oliveira C."/>
            <person name="Osipova E."/>
            <person name="Leigh N.D."/>
            <person name="Simon A."/>
            <person name="Yun M.H."/>
        </authorList>
    </citation>
    <scope>NUCLEOTIDE SEQUENCE</scope>
    <source>
        <strain evidence="1">20211129_DDA</strain>
        <tissue evidence="1">Liver</tissue>
    </source>
</reference>
<keyword evidence="2" id="KW-1185">Reference proteome</keyword>
<protein>
    <submittedName>
        <fullName evidence="1">Uncharacterized protein</fullName>
    </submittedName>
</protein>
<dbReference type="Proteomes" id="UP001066276">
    <property type="component" value="Chromosome 12"/>
</dbReference>
<dbReference type="AlphaFoldDB" id="A0AAV7KPA3"/>
<organism evidence="1 2">
    <name type="scientific">Pleurodeles waltl</name>
    <name type="common">Iberian ribbed newt</name>
    <dbReference type="NCBI Taxonomy" id="8319"/>
    <lineage>
        <taxon>Eukaryota</taxon>
        <taxon>Metazoa</taxon>
        <taxon>Chordata</taxon>
        <taxon>Craniata</taxon>
        <taxon>Vertebrata</taxon>
        <taxon>Euteleostomi</taxon>
        <taxon>Amphibia</taxon>
        <taxon>Batrachia</taxon>
        <taxon>Caudata</taxon>
        <taxon>Salamandroidea</taxon>
        <taxon>Salamandridae</taxon>
        <taxon>Pleurodelinae</taxon>
        <taxon>Pleurodeles</taxon>
    </lineage>
</organism>
<evidence type="ECO:0000313" key="2">
    <source>
        <dbReference type="Proteomes" id="UP001066276"/>
    </source>
</evidence>
<gene>
    <name evidence="1" type="ORF">NDU88_001024</name>
</gene>
<accession>A0AAV7KPA3</accession>
<proteinExistence type="predicted"/>
<comment type="caution">
    <text evidence="1">The sequence shown here is derived from an EMBL/GenBank/DDBJ whole genome shotgun (WGS) entry which is preliminary data.</text>
</comment>
<sequence length="123" mass="13708">MLIRTLVKHTWEIAPDWVLAHQSESRSRYRTQACHSSLSRRCPGLLSALLTVRVCVASLTQAPYLLTRHVSVQAPALSAEQGQPWLESRLRLCSFVPKAPAKQAGKTLPGQVLEMPDFYDAVL</sequence>